<dbReference type="PANTHER" id="PTHR46206:SF9">
    <property type="entry name" value="CYTOCHROME P450"/>
    <property type="match status" value="1"/>
</dbReference>
<dbReference type="SUPFAM" id="SSF48264">
    <property type="entry name" value="Cytochrome P450"/>
    <property type="match status" value="1"/>
</dbReference>
<reference evidence="6" key="1">
    <citation type="journal article" date="2020" name="Stud. Mycol.">
        <title>101 Dothideomycetes genomes: a test case for predicting lifestyles and emergence of pathogens.</title>
        <authorList>
            <person name="Haridas S."/>
            <person name="Albert R."/>
            <person name="Binder M."/>
            <person name="Bloem J."/>
            <person name="Labutti K."/>
            <person name="Salamov A."/>
            <person name="Andreopoulos B."/>
            <person name="Baker S."/>
            <person name="Barry K."/>
            <person name="Bills G."/>
            <person name="Bluhm B."/>
            <person name="Cannon C."/>
            <person name="Castanera R."/>
            <person name="Culley D."/>
            <person name="Daum C."/>
            <person name="Ezra D."/>
            <person name="Gonzalez J."/>
            <person name="Henrissat B."/>
            <person name="Kuo A."/>
            <person name="Liang C."/>
            <person name="Lipzen A."/>
            <person name="Lutzoni F."/>
            <person name="Magnuson J."/>
            <person name="Mondo S."/>
            <person name="Nolan M."/>
            <person name="Ohm R."/>
            <person name="Pangilinan J."/>
            <person name="Park H.-J."/>
            <person name="Ramirez L."/>
            <person name="Alfaro M."/>
            <person name="Sun H."/>
            <person name="Tritt A."/>
            <person name="Yoshinaga Y."/>
            <person name="Zwiers L.-H."/>
            <person name="Turgeon B."/>
            <person name="Goodwin S."/>
            <person name="Spatafora J."/>
            <person name="Crous P."/>
            <person name="Grigoriev I."/>
        </authorList>
    </citation>
    <scope>NUCLEOTIDE SEQUENCE</scope>
    <source>
        <strain evidence="6">CBS 123094</strain>
    </source>
</reference>
<dbReference type="Proteomes" id="UP000799779">
    <property type="component" value="Unassembled WGS sequence"/>
</dbReference>
<keyword evidence="4" id="KW-0560">Oxidoreductase</keyword>
<dbReference type="Gene3D" id="1.10.630.10">
    <property type="entry name" value="Cytochrome P450"/>
    <property type="match status" value="1"/>
</dbReference>
<keyword evidence="5" id="KW-0408">Iron</keyword>
<evidence type="ECO:0000256" key="1">
    <source>
        <dbReference type="ARBA" id="ARBA00001971"/>
    </source>
</evidence>
<evidence type="ECO:0000256" key="5">
    <source>
        <dbReference type="ARBA" id="ARBA00023004"/>
    </source>
</evidence>
<dbReference type="Pfam" id="PF00067">
    <property type="entry name" value="p450"/>
    <property type="match status" value="1"/>
</dbReference>
<evidence type="ECO:0000256" key="4">
    <source>
        <dbReference type="ARBA" id="ARBA00023002"/>
    </source>
</evidence>
<evidence type="ECO:0000313" key="7">
    <source>
        <dbReference type="Proteomes" id="UP000799779"/>
    </source>
</evidence>
<keyword evidence="7" id="KW-1185">Reference proteome</keyword>
<proteinExistence type="inferred from homology"/>
<comment type="similarity">
    <text evidence="2">Belongs to the cytochrome P450 family.</text>
</comment>
<evidence type="ECO:0000313" key="6">
    <source>
        <dbReference type="EMBL" id="KAF1994165.1"/>
    </source>
</evidence>
<dbReference type="GO" id="GO:0020037">
    <property type="term" value="F:heme binding"/>
    <property type="evidence" value="ECO:0007669"/>
    <property type="project" value="InterPro"/>
</dbReference>
<organism evidence="6 7">
    <name type="scientific">Amniculicola lignicola CBS 123094</name>
    <dbReference type="NCBI Taxonomy" id="1392246"/>
    <lineage>
        <taxon>Eukaryota</taxon>
        <taxon>Fungi</taxon>
        <taxon>Dikarya</taxon>
        <taxon>Ascomycota</taxon>
        <taxon>Pezizomycotina</taxon>
        <taxon>Dothideomycetes</taxon>
        <taxon>Pleosporomycetidae</taxon>
        <taxon>Pleosporales</taxon>
        <taxon>Amniculicolaceae</taxon>
        <taxon>Amniculicola</taxon>
    </lineage>
</organism>
<gene>
    <name evidence="6" type="ORF">P154DRAFT_549195</name>
</gene>
<protein>
    <submittedName>
        <fullName evidence="6">Cytochrome P450</fullName>
    </submittedName>
</protein>
<dbReference type="PANTHER" id="PTHR46206">
    <property type="entry name" value="CYTOCHROME P450"/>
    <property type="match status" value="1"/>
</dbReference>
<dbReference type="GO" id="GO:0005506">
    <property type="term" value="F:iron ion binding"/>
    <property type="evidence" value="ECO:0007669"/>
    <property type="project" value="InterPro"/>
</dbReference>
<dbReference type="CDD" id="cd11041">
    <property type="entry name" value="CYP503A1-like"/>
    <property type="match status" value="1"/>
</dbReference>
<comment type="cofactor">
    <cofactor evidence="1">
        <name>heme</name>
        <dbReference type="ChEBI" id="CHEBI:30413"/>
    </cofactor>
</comment>
<dbReference type="GO" id="GO:0004497">
    <property type="term" value="F:monooxygenase activity"/>
    <property type="evidence" value="ECO:0007669"/>
    <property type="project" value="InterPro"/>
</dbReference>
<dbReference type="GO" id="GO:0016705">
    <property type="term" value="F:oxidoreductase activity, acting on paired donors, with incorporation or reduction of molecular oxygen"/>
    <property type="evidence" value="ECO:0007669"/>
    <property type="project" value="InterPro"/>
</dbReference>
<dbReference type="OrthoDB" id="1844152at2759"/>
<keyword evidence="3" id="KW-0479">Metal-binding</keyword>
<evidence type="ECO:0000256" key="3">
    <source>
        <dbReference type="ARBA" id="ARBA00022723"/>
    </source>
</evidence>
<sequence length="565" mass="64705">MLDSSRLPGLSPHAPGQLSPIKLTVTDFLDSLSFPQAIGILLAFVFVLSSLLQKGRPKPPNAPYHGYRSWWEPTFLLKMRFIFRAKQIIHEGFMKYKDVPFVVRRVDVDITVLPNKYLNELRLYPTSKLSGVKAHVANLVCDYTYTNIMIESDLHFRVIQNKLAPELSKYLDIAKTELEYGWAIDIPQPVEWQEVDVQQMMRMLVARMSSKIFLGHPACRNLEWLQLSIDFSIDMFGTAFFLRMFPPWTHPVLARIFPLRWKIKRNLNKATKIIGPLMEKHRDVLRRAEKGEEIQEDDTLLNWMMDHGNEKENGAFEMANRQSILTLASIHTTSMGVANMMFDLCAHPEWFAVLREEIETIEKEFGKLGEREDIGTKQWLPRLEKMDSFYIESQRFNPPILLAPSRLAMVPITLKDGTHIPAGTRMACANADILSSSLPNPETFDPMRSYRKRHESGELLKHQAGQTAINNLHFGYGKQACPGRQFAVAEVKMIMSRLLMEYDFEFPKGKSQLHSDVSGGFAPPGILLLAVCMRLVPFTGRNAEPWYLSEQILYARVSNGSKSED</sequence>
<evidence type="ECO:0000256" key="2">
    <source>
        <dbReference type="ARBA" id="ARBA00010617"/>
    </source>
</evidence>
<dbReference type="EMBL" id="ML977668">
    <property type="protein sequence ID" value="KAF1994165.1"/>
    <property type="molecule type" value="Genomic_DNA"/>
</dbReference>
<dbReference type="AlphaFoldDB" id="A0A6A5W4W9"/>
<accession>A0A6A5W4W9</accession>
<dbReference type="InterPro" id="IPR001128">
    <property type="entry name" value="Cyt_P450"/>
</dbReference>
<name>A0A6A5W4W9_9PLEO</name>
<dbReference type="InterPro" id="IPR036396">
    <property type="entry name" value="Cyt_P450_sf"/>
</dbReference>